<evidence type="ECO:0000313" key="1">
    <source>
        <dbReference type="EMBL" id="EPC59931.1"/>
    </source>
</evidence>
<comment type="caution">
    <text evidence="1">The sequence shown here is derived from an EMBL/GenBank/DDBJ whole genome shotgun (WGS) entry which is preliminary data.</text>
</comment>
<dbReference type="AlphaFoldDB" id="A0A829GN08"/>
<sequence length="25" mass="2956">MNKVNWLMVNLHIEGMKQEQGQNDV</sequence>
<proteinExistence type="predicted"/>
<dbReference type="EMBL" id="ANJZ01000280">
    <property type="protein sequence ID" value="EPC59931.1"/>
    <property type="molecule type" value="Genomic_DNA"/>
</dbReference>
<accession>A0A829GN08</accession>
<organism evidence="1 2">
    <name type="scientific">Lacticaseibacillus paracasei subsp. paracasei Lpp14</name>
    <dbReference type="NCBI Taxonomy" id="1256204"/>
    <lineage>
        <taxon>Bacteria</taxon>
        <taxon>Bacillati</taxon>
        <taxon>Bacillota</taxon>
        <taxon>Bacilli</taxon>
        <taxon>Lactobacillales</taxon>
        <taxon>Lactobacillaceae</taxon>
        <taxon>Lacticaseibacillus</taxon>
    </lineage>
</organism>
<reference evidence="1 2" key="1">
    <citation type="journal article" date="2013" name="PLoS ONE">
        <title>Lactobacillus paracasei comparative genomics: towards species pan-genome definition and exploitation of diversity.</title>
        <authorList>
            <person name="Smokvina T."/>
            <person name="Wels M."/>
            <person name="Polka J."/>
            <person name="Chervaux C."/>
            <person name="Brisse S."/>
            <person name="Boekhorst J."/>
            <person name="van Hylckama Vlieg J.E."/>
            <person name="Siezen R.J."/>
        </authorList>
    </citation>
    <scope>NUCLEOTIDE SEQUENCE [LARGE SCALE GENOMIC DNA]</scope>
    <source>
        <strain evidence="1 2">Lpp14</strain>
    </source>
</reference>
<protein>
    <submittedName>
        <fullName evidence="1">Uncharacterized protein</fullName>
    </submittedName>
</protein>
<gene>
    <name evidence="1" type="ORF">Lpp14_12157</name>
</gene>
<name>A0A829GN08_LACPA</name>
<dbReference type="Proteomes" id="UP000014264">
    <property type="component" value="Unassembled WGS sequence"/>
</dbReference>
<evidence type="ECO:0000313" key="2">
    <source>
        <dbReference type="Proteomes" id="UP000014264"/>
    </source>
</evidence>